<feature type="region of interest" description="Disordered" evidence="1">
    <location>
        <begin position="1"/>
        <end position="24"/>
    </location>
</feature>
<sequence length="440" mass="49981">MLLGRSFLFPTTPTRRHSRGLRGDKTASDIPTLLGMTGLIGLVSTLMVRRSYVSFPQLFFFICAAAVVWVGEKLDSGLLHDQRGFYQALPCDSAIIPTNRGETARPEPYSDAKHVAELDGHRKSYRHLATFVVTIGVLALWIPFMALNFSERSFQKIASVPSVMDHEYTPQVPVDVVINMYQEPVHKVVLLVSRLKALPNLGEDLRIHIYVKDNETDIDRARVDIGADEITQLQNVGREGQTFLYHILNHWDTLAKHTIFLQADVHNPREFYPRIRDYFDPARTGMLSLGWSGQVCNCNECGDRFGFWDTTHLFPQVYNRVYNSTKCGEVLLSYKGQFIASAKRIQGVDISVYRDLHDAFVNETSWAHDEAYLQGRPDSMSAPLFGYTMERMWDLLFQCNSIDVAWKCPTLLSGGRIGGDIGDCQCFDSYPGSMYKERRI</sequence>
<feature type="transmembrane region" description="Helical" evidence="2">
    <location>
        <begin position="55"/>
        <end position="71"/>
    </location>
</feature>
<feature type="transmembrane region" description="Helical" evidence="2">
    <location>
        <begin position="30"/>
        <end position="48"/>
    </location>
</feature>
<keyword evidence="2" id="KW-1133">Transmembrane helix</keyword>
<evidence type="ECO:0000313" key="3">
    <source>
        <dbReference type="EMBL" id="KAF2681926.1"/>
    </source>
</evidence>
<gene>
    <name evidence="3" type="ORF">K458DRAFT_479138</name>
</gene>
<keyword evidence="4" id="KW-1185">Reference proteome</keyword>
<proteinExistence type="predicted"/>
<dbReference type="PANTHER" id="PTHR37490">
    <property type="entry name" value="EXPRESSED PROTEIN"/>
    <property type="match status" value="1"/>
</dbReference>
<reference evidence="3" key="1">
    <citation type="journal article" date="2020" name="Stud. Mycol.">
        <title>101 Dothideomycetes genomes: a test case for predicting lifestyles and emergence of pathogens.</title>
        <authorList>
            <person name="Haridas S."/>
            <person name="Albert R."/>
            <person name="Binder M."/>
            <person name="Bloem J."/>
            <person name="Labutti K."/>
            <person name="Salamov A."/>
            <person name="Andreopoulos B."/>
            <person name="Baker S."/>
            <person name="Barry K."/>
            <person name="Bills G."/>
            <person name="Bluhm B."/>
            <person name="Cannon C."/>
            <person name="Castanera R."/>
            <person name="Culley D."/>
            <person name="Daum C."/>
            <person name="Ezra D."/>
            <person name="Gonzalez J."/>
            <person name="Henrissat B."/>
            <person name="Kuo A."/>
            <person name="Liang C."/>
            <person name="Lipzen A."/>
            <person name="Lutzoni F."/>
            <person name="Magnuson J."/>
            <person name="Mondo S."/>
            <person name="Nolan M."/>
            <person name="Ohm R."/>
            <person name="Pangilinan J."/>
            <person name="Park H.-J."/>
            <person name="Ramirez L."/>
            <person name="Alfaro M."/>
            <person name="Sun H."/>
            <person name="Tritt A."/>
            <person name="Yoshinaga Y."/>
            <person name="Zwiers L.-H."/>
            <person name="Turgeon B."/>
            <person name="Goodwin S."/>
            <person name="Spatafora J."/>
            <person name="Crous P."/>
            <person name="Grigoriev I."/>
        </authorList>
    </citation>
    <scope>NUCLEOTIDE SEQUENCE</scope>
    <source>
        <strain evidence="3">CBS 122367</strain>
    </source>
</reference>
<dbReference type="EMBL" id="MU005589">
    <property type="protein sequence ID" value="KAF2681926.1"/>
    <property type="molecule type" value="Genomic_DNA"/>
</dbReference>
<dbReference type="AlphaFoldDB" id="A0A6G1IUK2"/>
<protein>
    <submittedName>
        <fullName evidence="3">Uncharacterized protein</fullName>
    </submittedName>
</protein>
<organism evidence="3 4">
    <name type="scientific">Lentithecium fluviatile CBS 122367</name>
    <dbReference type="NCBI Taxonomy" id="1168545"/>
    <lineage>
        <taxon>Eukaryota</taxon>
        <taxon>Fungi</taxon>
        <taxon>Dikarya</taxon>
        <taxon>Ascomycota</taxon>
        <taxon>Pezizomycotina</taxon>
        <taxon>Dothideomycetes</taxon>
        <taxon>Pleosporomycetidae</taxon>
        <taxon>Pleosporales</taxon>
        <taxon>Massarineae</taxon>
        <taxon>Lentitheciaceae</taxon>
        <taxon>Lentithecium</taxon>
    </lineage>
</organism>
<evidence type="ECO:0000256" key="1">
    <source>
        <dbReference type="SAM" id="MobiDB-lite"/>
    </source>
</evidence>
<name>A0A6G1IUK2_9PLEO</name>
<feature type="transmembrane region" description="Helical" evidence="2">
    <location>
        <begin position="128"/>
        <end position="147"/>
    </location>
</feature>
<accession>A0A6G1IUK2</accession>
<evidence type="ECO:0000256" key="2">
    <source>
        <dbReference type="SAM" id="Phobius"/>
    </source>
</evidence>
<keyword evidence="2" id="KW-0472">Membrane</keyword>
<dbReference type="OrthoDB" id="28755at2759"/>
<keyword evidence="2" id="KW-0812">Transmembrane</keyword>
<dbReference type="PANTHER" id="PTHR37490:SF1">
    <property type="entry name" value="GLYCOSYLTRANSFERASE 2-LIKE DOMAIN-CONTAINING PROTEIN"/>
    <property type="match status" value="1"/>
</dbReference>
<dbReference type="Proteomes" id="UP000799291">
    <property type="component" value="Unassembled WGS sequence"/>
</dbReference>
<evidence type="ECO:0000313" key="4">
    <source>
        <dbReference type="Proteomes" id="UP000799291"/>
    </source>
</evidence>